<accession>A0A0F9TEW5</accession>
<proteinExistence type="predicted"/>
<gene>
    <name evidence="1" type="ORF">LCGC14_0357530</name>
</gene>
<dbReference type="AlphaFoldDB" id="A0A0F9TEW5"/>
<name>A0A0F9TEW5_9ZZZZ</name>
<organism evidence="1">
    <name type="scientific">marine sediment metagenome</name>
    <dbReference type="NCBI Taxonomy" id="412755"/>
    <lineage>
        <taxon>unclassified sequences</taxon>
        <taxon>metagenomes</taxon>
        <taxon>ecological metagenomes</taxon>
    </lineage>
</organism>
<evidence type="ECO:0000313" key="1">
    <source>
        <dbReference type="EMBL" id="KKN77779.1"/>
    </source>
</evidence>
<comment type="caution">
    <text evidence="1">The sequence shown here is derived from an EMBL/GenBank/DDBJ whole genome shotgun (WGS) entry which is preliminary data.</text>
</comment>
<reference evidence="1" key="1">
    <citation type="journal article" date="2015" name="Nature">
        <title>Complex archaea that bridge the gap between prokaryotes and eukaryotes.</title>
        <authorList>
            <person name="Spang A."/>
            <person name="Saw J.H."/>
            <person name="Jorgensen S.L."/>
            <person name="Zaremba-Niedzwiedzka K."/>
            <person name="Martijn J."/>
            <person name="Lind A.E."/>
            <person name="van Eijk R."/>
            <person name="Schleper C."/>
            <person name="Guy L."/>
            <person name="Ettema T.J."/>
        </authorList>
    </citation>
    <scope>NUCLEOTIDE SEQUENCE</scope>
</reference>
<dbReference type="EMBL" id="LAZR01000274">
    <property type="protein sequence ID" value="KKN77779.1"/>
    <property type="molecule type" value="Genomic_DNA"/>
</dbReference>
<sequence length="168" mass="17324">MGTPSRHEGDLFVTGSLQANTNIPSALSISNSHIAVDAAIAYTKIKGMVRKTFAEESGLTVTVQSWVIHVALGTTGNIVKFAAGFVTAGTGTTEDTTVELHKNGANILTGHISLVSADSDLDVVDGVIGTAPYVIGDVFEVKVTVVAAGDGNAGEGFFCELLTEEDAQ</sequence>
<protein>
    <submittedName>
        <fullName evidence="1">Uncharacterized protein</fullName>
    </submittedName>
</protein>